<keyword evidence="8" id="KW-1185">Reference proteome</keyword>
<comment type="caution">
    <text evidence="7">The sequence shown here is derived from an EMBL/GenBank/DDBJ whole genome shotgun (WGS) entry which is preliminary data.</text>
</comment>
<dbReference type="Pfam" id="PF19252">
    <property type="entry name" value="HIND"/>
    <property type="match status" value="1"/>
</dbReference>
<dbReference type="VEuPathDB" id="AmoebaDB:NfTy_025160"/>
<dbReference type="RefSeq" id="XP_044569857.1">
    <property type="nucleotide sequence ID" value="XM_044704957.1"/>
</dbReference>
<dbReference type="AlphaFoldDB" id="A0A6A5CEX5"/>
<comment type="subcellular location">
    <subcellularLocation>
        <location evidence="1">Nucleus</location>
    </subcellularLocation>
</comment>
<dbReference type="VEuPathDB" id="AmoebaDB:NF0011950"/>
<keyword evidence="3" id="KW-0507">mRNA processing</keyword>
<name>A0A6A5CEX5_NAEFO</name>
<dbReference type="InterPro" id="IPR005011">
    <property type="entry name" value="SNU66/SART1"/>
</dbReference>
<evidence type="ECO:0000256" key="5">
    <source>
        <dbReference type="ARBA" id="ARBA00023242"/>
    </source>
</evidence>
<evidence type="ECO:0000256" key="4">
    <source>
        <dbReference type="ARBA" id="ARBA00023187"/>
    </source>
</evidence>
<feature type="compositionally biased region" description="Basic and acidic residues" evidence="6">
    <location>
        <begin position="469"/>
        <end position="478"/>
    </location>
</feature>
<dbReference type="GO" id="GO:0045292">
    <property type="term" value="P:mRNA cis splicing, via spliceosome"/>
    <property type="evidence" value="ECO:0007669"/>
    <property type="project" value="TreeGrafter"/>
</dbReference>
<dbReference type="PANTHER" id="PTHR14152:SF5">
    <property type="entry name" value="U4_U6.U5 TRI-SNRNP-ASSOCIATED PROTEIN 1"/>
    <property type="match status" value="1"/>
</dbReference>
<dbReference type="GO" id="GO:0000481">
    <property type="term" value="P:maturation of 5S rRNA"/>
    <property type="evidence" value="ECO:0007669"/>
    <property type="project" value="TreeGrafter"/>
</dbReference>
<evidence type="ECO:0008006" key="9">
    <source>
        <dbReference type="Google" id="ProtNLM"/>
    </source>
</evidence>
<feature type="region of interest" description="Disordered" evidence="6">
    <location>
        <begin position="394"/>
        <end position="421"/>
    </location>
</feature>
<evidence type="ECO:0000313" key="8">
    <source>
        <dbReference type="Proteomes" id="UP000444721"/>
    </source>
</evidence>
<dbReference type="VEuPathDB" id="AmoebaDB:FDP41_000183"/>
<dbReference type="Proteomes" id="UP000444721">
    <property type="component" value="Unassembled WGS sequence"/>
</dbReference>
<feature type="region of interest" description="Disordered" evidence="6">
    <location>
        <begin position="27"/>
        <end position="56"/>
    </location>
</feature>
<dbReference type="GeneID" id="68107401"/>
<evidence type="ECO:0000256" key="1">
    <source>
        <dbReference type="ARBA" id="ARBA00004123"/>
    </source>
</evidence>
<dbReference type="EMBL" id="VFQX01000001">
    <property type="protein sequence ID" value="KAF0985144.1"/>
    <property type="molecule type" value="Genomic_DNA"/>
</dbReference>
<feature type="compositionally biased region" description="Polar residues" evidence="6">
    <location>
        <begin position="29"/>
        <end position="40"/>
    </location>
</feature>
<evidence type="ECO:0000256" key="3">
    <source>
        <dbReference type="ARBA" id="ARBA00022664"/>
    </source>
</evidence>
<feature type="compositionally biased region" description="Basic and acidic residues" evidence="6">
    <location>
        <begin position="276"/>
        <end position="287"/>
    </location>
</feature>
<keyword evidence="4" id="KW-0508">mRNA splicing</keyword>
<proteinExistence type="inferred from homology"/>
<dbReference type="GO" id="GO:0046540">
    <property type="term" value="C:U4/U6 x U5 tri-snRNP complex"/>
    <property type="evidence" value="ECO:0007669"/>
    <property type="project" value="InterPro"/>
</dbReference>
<sequence>MHVANDGSFYLSIEETNEIRKKLGLKPLNVTNQTTTSASSDLKDEPKNEEDEASEVHKRIELAKIKRKERELKRIKGEDDEEDIKPTVVKKEKQVILETNEDDEEIIQKSSKSKFYDLHASKPSIASDFEVVKKKKAKNIRVKDKLSEPSATSSGTDLLAMMELNASMLDEEIKPTSRAERTLTRREENILLEEREKDRSYQEAIDKAHEQSKILHQSFTPNFESNREEDFELNYNQGKKYDATKHFVKTISIEKSANEEEETVINKRKRKSQSLRTKDADGDHVMEETSQTTTVVPTIEVKKEEEPQILQEEIIKEPLVSDGLLATLEFAKQQGFLEDKRVGRNKDKSHIEERQKSKLLDNNEDIDFVIEHLDQYGRATTPKQAYINFSHSYHGNKPKKKKVAKEKKKMELERRRNAGALDDSMKVLETVMKETKQPFVEITKETFEKAVEIRAKLQKESKPKKKKQKKEDTSSVKE</sequence>
<organism evidence="7 8">
    <name type="scientific">Naegleria fowleri</name>
    <name type="common">Brain eating amoeba</name>
    <dbReference type="NCBI Taxonomy" id="5763"/>
    <lineage>
        <taxon>Eukaryota</taxon>
        <taxon>Discoba</taxon>
        <taxon>Heterolobosea</taxon>
        <taxon>Tetramitia</taxon>
        <taxon>Eutetramitia</taxon>
        <taxon>Vahlkampfiidae</taxon>
        <taxon>Naegleria</taxon>
    </lineage>
</organism>
<dbReference type="PANTHER" id="PTHR14152">
    <property type="entry name" value="SQUAMOUS CELL CARCINOMA ANTIGEN RECOGNISED BY CYTOTOXIC T LYMPHOCYTES"/>
    <property type="match status" value="1"/>
</dbReference>
<dbReference type="OMA" id="MEMNSSI"/>
<accession>A0A6A5CEX5</accession>
<comment type="similarity">
    <text evidence="2">Belongs to the SNU66/SART1 family.</text>
</comment>
<evidence type="ECO:0000313" key="7">
    <source>
        <dbReference type="EMBL" id="KAF0985144.1"/>
    </source>
</evidence>
<gene>
    <name evidence="7" type="ORF">FDP41_000183</name>
</gene>
<evidence type="ECO:0000256" key="6">
    <source>
        <dbReference type="SAM" id="MobiDB-lite"/>
    </source>
</evidence>
<feature type="region of interest" description="Disordered" evidence="6">
    <location>
        <begin position="455"/>
        <end position="478"/>
    </location>
</feature>
<keyword evidence="5" id="KW-0539">Nucleus</keyword>
<dbReference type="InterPro" id="IPR045347">
    <property type="entry name" value="HIND"/>
</dbReference>
<feature type="region of interest" description="Disordered" evidence="6">
    <location>
        <begin position="256"/>
        <end position="294"/>
    </location>
</feature>
<protein>
    <recommendedName>
        <fullName evidence="9">SART-1 family protein</fullName>
    </recommendedName>
</protein>
<feature type="compositionally biased region" description="Basic residues" evidence="6">
    <location>
        <begin position="394"/>
        <end position="407"/>
    </location>
</feature>
<evidence type="ECO:0000256" key="2">
    <source>
        <dbReference type="ARBA" id="ARBA00006076"/>
    </source>
</evidence>
<reference evidence="7 8" key="1">
    <citation type="journal article" date="2019" name="Sci. Rep.">
        <title>Nanopore sequencing improves the draft genome of the human pathogenic amoeba Naegleria fowleri.</title>
        <authorList>
            <person name="Liechti N."/>
            <person name="Schurch N."/>
            <person name="Bruggmann R."/>
            <person name="Wittwer M."/>
        </authorList>
    </citation>
    <scope>NUCLEOTIDE SEQUENCE [LARGE SCALE GENOMIC DNA]</scope>
    <source>
        <strain evidence="7 8">ATCC 30894</strain>
    </source>
</reference>
<dbReference type="OrthoDB" id="5583at2759"/>